<keyword evidence="1" id="KW-1133">Transmembrane helix</keyword>
<dbReference type="EMBL" id="FOSL01000001">
    <property type="protein sequence ID" value="SFJ94818.1"/>
    <property type="molecule type" value="Genomic_DNA"/>
</dbReference>
<accession>A0A1I3VHH2</accession>
<feature type="transmembrane region" description="Helical" evidence="1">
    <location>
        <begin position="75"/>
        <end position="94"/>
    </location>
</feature>
<evidence type="ECO:0000313" key="2">
    <source>
        <dbReference type="EMBL" id="SFJ94818.1"/>
    </source>
</evidence>
<reference evidence="2 3" key="1">
    <citation type="submission" date="2016-10" db="EMBL/GenBank/DDBJ databases">
        <authorList>
            <person name="Varghese N."/>
            <person name="Submissions S."/>
        </authorList>
    </citation>
    <scope>NUCLEOTIDE SEQUENCE [LARGE SCALE GENOMIC DNA]</scope>
    <source>
        <strain evidence="2 3">DSM 21822</strain>
    </source>
</reference>
<dbReference type="Proteomes" id="UP000323300">
    <property type="component" value="Unassembled WGS sequence"/>
</dbReference>
<keyword evidence="1" id="KW-0812">Transmembrane</keyword>
<evidence type="ECO:0000313" key="3">
    <source>
        <dbReference type="Proteomes" id="UP000323300"/>
    </source>
</evidence>
<feature type="transmembrane region" description="Helical" evidence="1">
    <location>
        <begin position="48"/>
        <end position="69"/>
    </location>
</feature>
<keyword evidence="1" id="KW-0472">Membrane</keyword>
<protein>
    <recommendedName>
        <fullName evidence="4">DoxX-like family protein</fullName>
    </recommendedName>
</protein>
<feature type="transmembrane region" description="Helical" evidence="1">
    <location>
        <begin position="106"/>
        <end position="124"/>
    </location>
</feature>
<feature type="transmembrane region" description="Helical" evidence="1">
    <location>
        <begin position="6"/>
        <end position="27"/>
    </location>
</feature>
<dbReference type="AlphaFoldDB" id="A0A1I3VHH2"/>
<gene>
    <name evidence="2" type="ORF">SAMN04488498_101479</name>
</gene>
<evidence type="ECO:0000256" key="1">
    <source>
        <dbReference type="SAM" id="Phobius"/>
    </source>
</evidence>
<keyword evidence="3" id="KW-1185">Reference proteome</keyword>
<name>A0A1I3VHH2_9HYPH</name>
<evidence type="ECO:0008006" key="4">
    <source>
        <dbReference type="Google" id="ProtNLM"/>
    </source>
</evidence>
<dbReference type="OrthoDB" id="572994at2"/>
<sequence>MELIVRFSGWIMIASGLITASMVQAVFAPRAALQSMFGEAIEGPLAEIVVRNWGVLITLVGIALIYGGISSSHTVPILLFAGASKLAFIALVLAQGRRYLSQRAGVAIAIDAVFVLLFGLILFSI</sequence>
<proteinExistence type="predicted"/>
<organism evidence="2 3">
    <name type="scientific">Neomesorhizobium albiziae</name>
    <dbReference type="NCBI Taxonomy" id="335020"/>
    <lineage>
        <taxon>Bacteria</taxon>
        <taxon>Pseudomonadati</taxon>
        <taxon>Pseudomonadota</taxon>
        <taxon>Alphaproteobacteria</taxon>
        <taxon>Hyphomicrobiales</taxon>
        <taxon>Phyllobacteriaceae</taxon>
        <taxon>Neomesorhizobium</taxon>
    </lineage>
</organism>